<feature type="region of interest" description="Disordered" evidence="1">
    <location>
        <begin position="1"/>
        <end position="22"/>
    </location>
</feature>
<evidence type="ECO:0000313" key="3">
    <source>
        <dbReference type="Proteomes" id="UP000779809"/>
    </source>
</evidence>
<reference evidence="2" key="1">
    <citation type="submission" date="2020-07" db="EMBL/GenBank/DDBJ databases">
        <title>Huge and variable diversity of episymbiotic CPR bacteria and DPANN archaea in groundwater ecosystems.</title>
        <authorList>
            <person name="He C.Y."/>
            <person name="Keren R."/>
            <person name="Whittaker M."/>
            <person name="Farag I.F."/>
            <person name="Doudna J."/>
            <person name="Cate J.H.D."/>
            <person name="Banfield J.F."/>
        </authorList>
    </citation>
    <scope>NUCLEOTIDE SEQUENCE</scope>
    <source>
        <strain evidence="2">NC_groundwater_580_Pr5_B-0.1um_64_19</strain>
    </source>
</reference>
<dbReference type="EMBL" id="JACPNR010000008">
    <property type="protein sequence ID" value="MBI2678393.1"/>
    <property type="molecule type" value="Genomic_DNA"/>
</dbReference>
<protein>
    <submittedName>
        <fullName evidence="2">Uncharacterized protein</fullName>
    </submittedName>
</protein>
<gene>
    <name evidence="2" type="ORF">HYX28_06400</name>
</gene>
<name>A0A932A937_9BACT</name>
<organism evidence="2 3">
    <name type="scientific">Candidatus Korobacter versatilis</name>
    <dbReference type="NCBI Taxonomy" id="658062"/>
    <lineage>
        <taxon>Bacteria</taxon>
        <taxon>Pseudomonadati</taxon>
        <taxon>Acidobacteriota</taxon>
        <taxon>Terriglobia</taxon>
        <taxon>Terriglobales</taxon>
        <taxon>Candidatus Korobacteraceae</taxon>
        <taxon>Candidatus Korobacter</taxon>
    </lineage>
</organism>
<evidence type="ECO:0000256" key="1">
    <source>
        <dbReference type="SAM" id="MobiDB-lite"/>
    </source>
</evidence>
<evidence type="ECO:0000313" key="2">
    <source>
        <dbReference type="EMBL" id="MBI2678393.1"/>
    </source>
</evidence>
<sequence>MITAVAVAQGARLPSPGPTQAKQKRLYLDPEALLQRSSALGDELVPEERGWLYWRLAEVAERNYPQLASSFAKEGLRSAEEAPQGWNRLALQKNLLVALSALHPYAAIARLGKLEPPLATAGGTFPEDVRAHAANAIFAAYFKKAALRALPRITRVAQYLGETGQYPYEAIGGIIHTGLPAPSAASLASAAVEHYRRPSKFQRESKDFVAFLRLAEGKAPTSILREGGRLAIDRLQSDLKSPGHFVAAIRSNTESITVTSEAQIYLADLLPVLQRIDPDYLSSELERDPTNAGLLRVGSQPHHIEAVVIHGEGAVGPQAELRGIERSRMSRIRVIASDDPDEATALADELTTPSLRVAGMARAAGGYSVKNHDKGVSLLSRAAKEWEKLDSGDAKLSAGIEIEKAALALKDSSSFREVFDKLFAIGEELVSEQLDAKPAALLADCDGFEELSQVANVGARFDPAWTYEQISGLRNNPLKAFLLAEMADGLLANPKME</sequence>
<accession>A0A932A937</accession>
<proteinExistence type="predicted"/>
<comment type="caution">
    <text evidence="2">The sequence shown here is derived from an EMBL/GenBank/DDBJ whole genome shotgun (WGS) entry which is preliminary data.</text>
</comment>
<dbReference type="Proteomes" id="UP000779809">
    <property type="component" value="Unassembled WGS sequence"/>
</dbReference>
<dbReference type="AlphaFoldDB" id="A0A932A937"/>